<evidence type="ECO:0000259" key="2">
    <source>
        <dbReference type="Pfam" id="PF10536"/>
    </source>
</evidence>
<evidence type="ECO:0000256" key="1">
    <source>
        <dbReference type="SAM" id="Phobius"/>
    </source>
</evidence>
<keyword evidence="4" id="KW-1185">Reference proteome</keyword>
<accession>A0A9Q1RS13</accession>
<feature type="transmembrane region" description="Helical" evidence="1">
    <location>
        <begin position="269"/>
        <end position="289"/>
    </location>
</feature>
<sequence>MLANTSLISSNFSSLLLQNHKLTTKISFPNSAKIKNPNNQFFKNSIYSCNYINTKITGFGEKGRLYICHSSLNFQNQEDSVTDKDVENELGGGSNNGGNGDQWDRTTSFVLFGLWSGLMYYVFFLAPNQTPLTDIYFLKKLLNLKGDDGFQMNQVLVGLWYIMGLWPLVYSMLLLPTARSSKGSIHVWPFLVLSYFGGAYALIPYFALWKPPPPPVEETELQRWPLNLLESKLTAGITMAAGLGIIFYAGLSDGDVWKEFYQYFSQSRFIHVMSIDFSLLSAFAPFWIYNDMTARKWYDKGSWLLPLSLSRYVLPATSYRNVDRDLYPVAIYLSQGIPVALAPAVLASIYRGLNLLKKLIISSAEHGSTSRCIEDESNPIIRAPFHFVQLWAWERFANLQPKPSLIYCGEPRVARWHKVKKLNGVDPRSEIDSAAGFFLWRPYAIATVKNWDISKFYQEREEYVVVGPKMGREILEFTLLIRASELVGIDCVEPYNPQSINAIWI</sequence>
<feature type="transmembrane region" description="Helical" evidence="1">
    <location>
        <begin position="155"/>
        <end position="175"/>
    </location>
</feature>
<dbReference type="PANTHER" id="PTHR36009">
    <property type="match status" value="1"/>
</dbReference>
<dbReference type="AlphaFoldDB" id="A0A9Q1RS13"/>
<keyword evidence="1" id="KW-1133">Transmembrane helix</keyword>
<feature type="transmembrane region" description="Helical" evidence="1">
    <location>
        <begin position="329"/>
        <end position="350"/>
    </location>
</feature>
<evidence type="ECO:0000313" key="3">
    <source>
        <dbReference type="EMBL" id="KAJ8568621.1"/>
    </source>
</evidence>
<name>A0A9Q1RS13_9SOLA</name>
<keyword evidence="1" id="KW-0812">Transmembrane</keyword>
<feature type="transmembrane region" description="Helical" evidence="1">
    <location>
        <begin position="109"/>
        <end position="126"/>
    </location>
</feature>
<dbReference type="PANTHER" id="PTHR36009:SF3">
    <property type="entry name" value="TRANSMEMBRANE PROTEIN"/>
    <property type="match status" value="1"/>
</dbReference>
<feature type="domain" description="Aminotransferase-like plant mobile" evidence="2">
    <location>
        <begin position="305"/>
        <end position="499"/>
    </location>
</feature>
<feature type="transmembrane region" description="Helical" evidence="1">
    <location>
        <begin position="187"/>
        <end position="208"/>
    </location>
</feature>
<protein>
    <recommendedName>
        <fullName evidence="2">Aminotransferase-like plant mobile domain-containing protein</fullName>
    </recommendedName>
</protein>
<dbReference type="Proteomes" id="UP001152561">
    <property type="component" value="Unassembled WGS sequence"/>
</dbReference>
<keyword evidence="1" id="KW-0472">Membrane</keyword>
<organism evidence="3 4">
    <name type="scientific">Anisodus acutangulus</name>
    <dbReference type="NCBI Taxonomy" id="402998"/>
    <lineage>
        <taxon>Eukaryota</taxon>
        <taxon>Viridiplantae</taxon>
        <taxon>Streptophyta</taxon>
        <taxon>Embryophyta</taxon>
        <taxon>Tracheophyta</taxon>
        <taxon>Spermatophyta</taxon>
        <taxon>Magnoliopsida</taxon>
        <taxon>eudicotyledons</taxon>
        <taxon>Gunneridae</taxon>
        <taxon>Pentapetalae</taxon>
        <taxon>asterids</taxon>
        <taxon>lamiids</taxon>
        <taxon>Solanales</taxon>
        <taxon>Solanaceae</taxon>
        <taxon>Solanoideae</taxon>
        <taxon>Hyoscyameae</taxon>
        <taxon>Anisodus</taxon>
    </lineage>
</organism>
<dbReference type="Pfam" id="PF10536">
    <property type="entry name" value="PMD"/>
    <property type="match status" value="1"/>
</dbReference>
<proteinExistence type="predicted"/>
<comment type="caution">
    <text evidence="3">The sequence shown here is derived from an EMBL/GenBank/DDBJ whole genome shotgun (WGS) entry which is preliminary data.</text>
</comment>
<evidence type="ECO:0000313" key="4">
    <source>
        <dbReference type="Proteomes" id="UP001152561"/>
    </source>
</evidence>
<dbReference type="OrthoDB" id="47210at2759"/>
<gene>
    <name evidence="3" type="ORF">K7X08_028154</name>
</gene>
<reference evidence="4" key="1">
    <citation type="journal article" date="2023" name="Proc. Natl. Acad. Sci. U.S.A.">
        <title>Genomic and structural basis for evolution of tropane alkaloid biosynthesis.</title>
        <authorList>
            <person name="Wanga Y.-J."/>
            <person name="Taina T."/>
            <person name="Yua J.-Y."/>
            <person name="Lia J."/>
            <person name="Xua B."/>
            <person name="Chenc J."/>
            <person name="D'Auriad J.C."/>
            <person name="Huanga J.-P."/>
            <person name="Huanga S.-X."/>
        </authorList>
    </citation>
    <scope>NUCLEOTIDE SEQUENCE [LARGE SCALE GENOMIC DNA]</scope>
    <source>
        <strain evidence="4">cv. KIB-2019</strain>
    </source>
</reference>
<feature type="transmembrane region" description="Helical" evidence="1">
    <location>
        <begin position="228"/>
        <end position="249"/>
    </location>
</feature>
<dbReference type="EMBL" id="JAJAGQ010000003">
    <property type="protein sequence ID" value="KAJ8568621.1"/>
    <property type="molecule type" value="Genomic_DNA"/>
</dbReference>
<dbReference type="InterPro" id="IPR019557">
    <property type="entry name" value="AminoTfrase-like_pln_mobile"/>
</dbReference>